<keyword evidence="1" id="KW-0812">Transmembrane</keyword>
<keyword evidence="2" id="KW-0695">RNA-directed DNA polymerase</keyword>
<gene>
    <name evidence="2" type="primary">jockeypol_189</name>
    <name evidence="2" type="ORF">AVEN_66120_1</name>
</gene>
<evidence type="ECO:0000256" key="1">
    <source>
        <dbReference type="SAM" id="Phobius"/>
    </source>
</evidence>
<keyword evidence="1" id="KW-0472">Membrane</keyword>
<organism evidence="2 3">
    <name type="scientific">Araneus ventricosus</name>
    <name type="common">Orbweaver spider</name>
    <name type="synonym">Epeira ventricosa</name>
    <dbReference type="NCBI Taxonomy" id="182803"/>
    <lineage>
        <taxon>Eukaryota</taxon>
        <taxon>Metazoa</taxon>
        <taxon>Ecdysozoa</taxon>
        <taxon>Arthropoda</taxon>
        <taxon>Chelicerata</taxon>
        <taxon>Arachnida</taxon>
        <taxon>Araneae</taxon>
        <taxon>Araneomorphae</taxon>
        <taxon>Entelegynae</taxon>
        <taxon>Araneoidea</taxon>
        <taxon>Araneidae</taxon>
        <taxon>Araneus</taxon>
    </lineage>
</organism>
<dbReference type="AlphaFoldDB" id="A0A4Y2HHR7"/>
<dbReference type="Proteomes" id="UP000499080">
    <property type="component" value="Unassembled WGS sequence"/>
</dbReference>
<evidence type="ECO:0000313" key="2">
    <source>
        <dbReference type="EMBL" id="GBM64926.1"/>
    </source>
</evidence>
<dbReference type="OrthoDB" id="6432094at2759"/>
<dbReference type="EMBL" id="BGPR01001952">
    <property type="protein sequence ID" value="GBM64926.1"/>
    <property type="molecule type" value="Genomic_DNA"/>
</dbReference>
<dbReference type="GO" id="GO:0003964">
    <property type="term" value="F:RNA-directed DNA polymerase activity"/>
    <property type="evidence" value="ECO:0007669"/>
    <property type="project" value="UniProtKB-KW"/>
</dbReference>
<name>A0A4Y2HHR7_ARAVE</name>
<keyword evidence="3" id="KW-1185">Reference proteome</keyword>
<feature type="transmembrane region" description="Helical" evidence="1">
    <location>
        <begin position="48"/>
        <end position="69"/>
    </location>
</feature>
<protein>
    <submittedName>
        <fullName evidence="2">RNA-directed DNA polymerase from mobile element jockey</fullName>
    </submittedName>
</protein>
<keyword evidence="2" id="KW-0808">Transferase</keyword>
<comment type="caution">
    <text evidence="2">The sequence shown here is derived from an EMBL/GenBank/DDBJ whole genome shotgun (WGS) entry which is preliminary data.</text>
</comment>
<sequence length="152" mass="18036">MQIPRCNLDSKLNWKPHITYVRQKFRDNCPKVFPLIARNSKMSLENKVLIYTAILRPALTYASPIWVYAVKIYFQQIDSSQNIILRKISRARWFMRNEDIRHALKIPPIKEFIKNIAKSFFGNLTNIDNSAIKDLDFYRPDLNTRRPRAILL</sequence>
<keyword evidence="2" id="KW-0548">Nucleotidyltransferase</keyword>
<reference evidence="2 3" key="1">
    <citation type="journal article" date="2019" name="Sci. Rep.">
        <title>Orb-weaving spider Araneus ventricosus genome elucidates the spidroin gene catalogue.</title>
        <authorList>
            <person name="Kono N."/>
            <person name="Nakamura H."/>
            <person name="Ohtoshi R."/>
            <person name="Moran D.A.P."/>
            <person name="Shinohara A."/>
            <person name="Yoshida Y."/>
            <person name="Fujiwara M."/>
            <person name="Mori M."/>
            <person name="Tomita M."/>
            <person name="Arakawa K."/>
        </authorList>
    </citation>
    <scope>NUCLEOTIDE SEQUENCE [LARGE SCALE GENOMIC DNA]</scope>
</reference>
<evidence type="ECO:0000313" key="3">
    <source>
        <dbReference type="Proteomes" id="UP000499080"/>
    </source>
</evidence>
<proteinExistence type="predicted"/>
<accession>A0A4Y2HHR7</accession>
<keyword evidence="1" id="KW-1133">Transmembrane helix</keyword>